<reference evidence="3" key="1">
    <citation type="submission" date="2019-04" db="EMBL/GenBank/DDBJ databases">
        <title>Friends and foes A comparative genomics studyof 23 Aspergillus species from section Flavi.</title>
        <authorList>
            <consortium name="DOE Joint Genome Institute"/>
            <person name="Kjaerbolling I."/>
            <person name="Vesth T."/>
            <person name="Frisvad J.C."/>
            <person name="Nybo J.L."/>
            <person name="Theobald S."/>
            <person name="Kildgaard S."/>
            <person name="Isbrandt T."/>
            <person name="Kuo A."/>
            <person name="Sato A."/>
            <person name="Lyhne E.K."/>
            <person name="Kogle M.E."/>
            <person name="Wiebenga A."/>
            <person name="Kun R.S."/>
            <person name="Lubbers R.J."/>
            <person name="Makela M.R."/>
            <person name="Barry K."/>
            <person name="Chovatia M."/>
            <person name="Clum A."/>
            <person name="Daum C."/>
            <person name="Haridas S."/>
            <person name="He G."/>
            <person name="LaButti K."/>
            <person name="Lipzen A."/>
            <person name="Mondo S."/>
            <person name="Riley R."/>
            <person name="Salamov A."/>
            <person name="Simmons B.A."/>
            <person name="Magnuson J.K."/>
            <person name="Henrissat B."/>
            <person name="Mortensen U.H."/>
            <person name="Larsen T.O."/>
            <person name="Devries R.P."/>
            <person name="Grigoriev I.V."/>
            <person name="Machida M."/>
            <person name="Baker S.E."/>
            <person name="Andersen M.R."/>
        </authorList>
    </citation>
    <scope>NUCLEOTIDE SEQUENCE [LARGE SCALE GENOMIC DNA]</scope>
    <source>
        <strain evidence="3">CBS 130017</strain>
    </source>
</reference>
<keyword evidence="1" id="KW-0472">Membrane</keyword>
<dbReference type="AlphaFoldDB" id="A0A5N6WN60"/>
<name>A0A5N6WN60_9EURO</name>
<protein>
    <submittedName>
        <fullName evidence="2">Uncharacterized protein</fullName>
    </submittedName>
</protein>
<evidence type="ECO:0000256" key="1">
    <source>
        <dbReference type="SAM" id="Phobius"/>
    </source>
</evidence>
<accession>A0A5N6WN60</accession>
<keyword evidence="3" id="KW-1185">Reference proteome</keyword>
<dbReference type="EMBL" id="ML741852">
    <property type="protein sequence ID" value="KAE8322122.1"/>
    <property type="molecule type" value="Genomic_DNA"/>
</dbReference>
<feature type="transmembrane region" description="Helical" evidence="1">
    <location>
        <begin position="30"/>
        <end position="52"/>
    </location>
</feature>
<keyword evidence="1" id="KW-0812">Transmembrane</keyword>
<dbReference type="Proteomes" id="UP000325945">
    <property type="component" value="Unassembled WGS sequence"/>
</dbReference>
<organism evidence="2 3">
    <name type="scientific">Aspergillus sergii</name>
    <dbReference type="NCBI Taxonomy" id="1034303"/>
    <lineage>
        <taxon>Eukaryota</taxon>
        <taxon>Fungi</taxon>
        <taxon>Dikarya</taxon>
        <taxon>Ascomycota</taxon>
        <taxon>Pezizomycotina</taxon>
        <taxon>Eurotiomycetes</taxon>
        <taxon>Eurotiomycetidae</taxon>
        <taxon>Eurotiales</taxon>
        <taxon>Aspergillaceae</taxon>
        <taxon>Aspergillus</taxon>
        <taxon>Aspergillus subgen. Circumdati</taxon>
    </lineage>
</organism>
<sequence length="78" mass="8731">METALAAHLRRSFGLVTWISGLFAQRYPGFVGSISFTQVLVLMVSWGIQVFYDCICFPLMVRLESMVVGSCCQSRTMS</sequence>
<evidence type="ECO:0000313" key="3">
    <source>
        <dbReference type="Proteomes" id="UP000325945"/>
    </source>
</evidence>
<gene>
    <name evidence="2" type="ORF">BDV39DRAFT_184362</name>
</gene>
<evidence type="ECO:0000313" key="2">
    <source>
        <dbReference type="EMBL" id="KAE8322122.1"/>
    </source>
</evidence>
<proteinExistence type="predicted"/>
<keyword evidence="1" id="KW-1133">Transmembrane helix</keyword>